<feature type="non-terminal residue" evidence="2">
    <location>
        <position position="1"/>
    </location>
</feature>
<reference evidence="2 3" key="1">
    <citation type="journal article" date="2019" name="Nat. Ecol. Evol.">
        <title>Megaphylogeny resolves global patterns of mushroom evolution.</title>
        <authorList>
            <person name="Varga T."/>
            <person name="Krizsan K."/>
            <person name="Foldi C."/>
            <person name="Dima B."/>
            <person name="Sanchez-Garcia M."/>
            <person name="Sanchez-Ramirez S."/>
            <person name="Szollosi G.J."/>
            <person name="Szarkandi J.G."/>
            <person name="Papp V."/>
            <person name="Albert L."/>
            <person name="Andreopoulos W."/>
            <person name="Angelini C."/>
            <person name="Antonin V."/>
            <person name="Barry K.W."/>
            <person name="Bougher N.L."/>
            <person name="Buchanan P."/>
            <person name="Buyck B."/>
            <person name="Bense V."/>
            <person name="Catcheside P."/>
            <person name="Chovatia M."/>
            <person name="Cooper J."/>
            <person name="Damon W."/>
            <person name="Desjardin D."/>
            <person name="Finy P."/>
            <person name="Geml J."/>
            <person name="Haridas S."/>
            <person name="Hughes K."/>
            <person name="Justo A."/>
            <person name="Karasinski D."/>
            <person name="Kautmanova I."/>
            <person name="Kiss B."/>
            <person name="Kocsube S."/>
            <person name="Kotiranta H."/>
            <person name="LaButti K.M."/>
            <person name="Lechner B.E."/>
            <person name="Liimatainen K."/>
            <person name="Lipzen A."/>
            <person name="Lukacs Z."/>
            <person name="Mihaltcheva S."/>
            <person name="Morgado L.N."/>
            <person name="Niskanen T."/>
            <person name="Noordeloos M.E."/>
            <person name="Ohm R.A."/>
            <person name="Ortiz-Santana B."/>
            <person name="Ovrebo C."/>
            <person name="Racz N."/>
            <person name="Riley R."/>
            <person name="Savchenko A."/>
            <person name="Shiryaev A."/>
            <person name="Soop K."/>
            <person name="Spirin V."/>
            <person name="Szebenyi C."/>
            <person name="Tomsovsky M."/>
            <person name="Tulloss R.E."/>
            <person name="Uehling J."/>
            <person name="Grigoriev I.V."/>
            <person name="Vagvolgyi C."/>
            <person name="Papp T."/>
            <person name="Martin F.M."/>
            <person name="Miettinen O."/>
            <person name="Hibbett D.S."/>
            <person name="Nagy L.G."/>
        </authorList>
    </citation>
    <scope>NUCLEOTIDE SEQUENCE [LARGE SCALE GENOMIC DNA]</scope>
    <source>
        <strain evidence="2 3">CBS 309.79</strain>
    </source>
</reference>
<name>A0A5C3QS21_9AGAR</name>
<keyword evidence="1" id="KW-0732">Signal</keyword>
<keyword evidence="3" id="KW-1185">Reference proteome</keyword>
<organism evidence="2 3">
    <name type="scientific">Pterulicium gracile</name>
    <dbReference type="NCBI Taxonomy" id="1884261"/>
    <lineage>
        <taxon>Eukaryota</taxon>
        <taxon>Fungi</taxon>
        <taxon>Dikarya</taxon>
        <taxon>Basidiomycota</taxon>
        <taxon>Agaricomycotina</taxon>
        <taxon>Agaricomycetes</taxon>
        <taxon>Agaricomycetidae</taxon>
        <taxon>Agaricales</taxon>
        <taxon>Pleurotineae</taxon>
        <taxon>Pterulaceae</taxon>
        <taxon>Pterulicium</taxon>
    </lineage>
</organism>
<evidence type="ECO:0000313" key="3">
    <source>
        <dbReference type="Proteomes" id="UP000305067"/>
    </source>
</evidence>
<proteinExistence type="predicted"/>
<gene>
    <name evidence="2" type="ORF">BDV98DRAFT_562093</name>
</gene>
<evidence type="ECO:0000313" key="2">
    <source>
        <dbReference type="EMBL" id="TFL04347.1"/>
    </source>
</evidence>
<dbReference type="Proteomes" id="UP000305067">
    <property type="component" value="Unassembled WGS sequence"/>
</dbReference>
<accession>A0A5C3QS21</accession>
<protein>
    <submittedName>
        <fullName evidence="2">Uncharacterized protein</fullName>
    </submittedName>
</protein>
<feature type="chain" id="PRO_5022948618" evidence="1">
    <location>
        <begin position="23"/>
        <end position="71"/>
    </location>
</feature>
<dbReference type="AlphaFoldDB" id="A0A5C3QS21"/>
<evidence type="ECO:0000256" key="1">
    <source>
        <dbReference type="SAM" id="SignalP"/>
    </source>
</evidence>
<feature type="signal peptide" evidence="1">
    <location>
        <begin position="1"/>
        <end position="22"/>
    </location>
</feature>
<dbReference type="EMBL" id="ML178818">
    <property type="protein sequence ID" value="TFL04347.1"/>
    <property type="molecule type" value="Genomic_DNA"/>
</dbReference>
<sequence length="71" mass="8322">CKFEREWVRFCALFLEFPMVMGVFQVFDETMPEPSISRYHSGPMMAHKHQSTAGCAKRTFSGQTLQKDFRK</sequence>